<organism evidence="2 3">
    <name type="scientific">Chionoecetes opilio</name>
    <name type="common">Atlantic snow crab</name>
    <name type="synonym">Cancer opilio</name>
    <dbReference type="NCBI Taxonomy" id="41210"/>
    <lineage>
        <taxon>Eukaryota</taxon>
        <taxon>Metazoa</taxon>
        <taxon>Ecdysozoa</taxon>
        <taxon>Arthropoda</taxon>
        <taxon>Crustacea</taxon>
        <taxon>Multicrustacea</taxon>
        <taxon>Malacostraca</taxon>
        <taxon>Eumalacostraca</taxon>
        <taxon>Eucarida</taxon>
        <taxon>Decapoda</taxon>
        <taxon>Pleocyemata</taxon>
        <taxon>Brachyura</taxon>
        <taxon>Eubrachyura</taxon>
        <taxon>Majoidea</taxon>
        <taxon>Majidae</taxon>
        <taxon>Chionoecetes</taxon>
    </lineage>
</organism>
<gene>
    <name evidence="2" type="primary">PO11_1</name>
    <name evidence="2" type="ORF">GWK47_010202</name>
</gene>
<protein>
    <submittedName>
        <fullName evidence="2">Retrovirus-related Pol polyprotein from type-1 retrotransposable element R1</fullName>
    </submittedName>
</protein>
<accession>A0A8J5CP92</accession>
<evidence type="ECO:0000313" key="2">
    <source>
        <dbReference type="EMBL" id="KAG0716236.1"/>
    </source>
</evidence>
<dbReference type="PANTHER" id="PTHR47510">
    <property type="entry name" value="REVERSE TRANSCRIPTASE DOMAIN-CONTAINING PROTEIN"/>
    <property type="match status" value="1"/>
</dbReference>
<dbReference type="EMBL" id="JACEEZ010019014">
    <property type="protein sequence ID" value="KAG0716236.1"/>
    <property type="molecule type" value="Genomic_DNA"/>
</dbReference>
<dbReference type="OrthoDB" id="6283029at2759"/>
<keyword evidence="3" id="KW-1185">Reference proteome</keyword>
<evidence type="ECO:0000259" key="1">
    <source>
        <dbReference type="Pfam" id="PF00078"/>
    </source>
</evidence>
<dbReference type="InterPro" id="IPR000477">
    <property type="entry name" value="RT_dom"/>
</dbReference>
<proteinExistence type="predicted"/>
<dbReference type="SUPFAM" id="SSF56219">
    <property type="entry name" value="DNase I-like"/>
    <property type="match status" value="1"/>
</dbReference>
<dbReference type="InterPro" id="IPR036691">
    <property type="entry name" value="Endo/exonu/phosph_ase_sf"/>
</dbReference>
<sequence length="688" mass="77865">MMFFKIWTQHHGSTLLCVCYRPQWQGREPIEFLQTHLDRLLQQYSCNHTVIVGDLNQHLVARAFEELLTVYGLTNHVTFPTHISGSSLDPVISDLPEGVVTCRPLGAVGSSDHLAVLSTIHVAWLRDVPKKRTNWLCGKTNWEGLQDALRHTPWNNILTGDVDTQVRSFTSTIHSLQRRYVPTHTFTVKPLDRPWFGYDCRVAADEKSRAWRRFRRHPTHNNKQRHKEAWVNMQRVQRVAQQRWQDELKFKLSDRSVGSKSWWIALKEQQGFTPDDHIPPLNKADGSVATRSCEKAEVLAAHFSRKMTVSDPDRLPPAVARLTNTSQLDTITLTTEEVKRQLQLVDPKKALGPDGVSPHILKHCAAQLAAPVTDVFQCCLSTGKSLSVAVNGHTSEEHPVGAGVPQGTVLGPLLWNVFFNDLLMLTPEAHAYADDCTLTFPCDSTDHRTTVALVNQVLETITSWGRRWHVDLAQDKTQVMLISRRHHPPADPIPSILLDGKVLLLQPTVNILGVEVNSTLSFTSHVRKTASKAAGRLNCVRRVSHLLDVRGVTTLYAAQVRSLMEYAPLTWSSCPPSYLGLLDKALQHRRDVAGLCVTYKILKQGAPHLATLRQPWATPHPYSTRDAHKRDQQLIVPFARTETFFRSFLPRYSRLWNREVRQTDMHQAATLYIFKCAVNAWLTPSGYN</sequence>
<dbReference type="PANTHER" id="PTHR47510:SF3">
    <property type="entry name" value="ENDO_EXONUCLEASE_PHOSPHATASE DOMAIN-CONTAINING PROTEIN"/>
    <property type="match status" value="1"/>
</dbReference>
<name>A0A8J5CP92_CHIOP</name>
<reference evidence="2" key="1">
    <citation type="submission" date="2020-07" db="EMBL/GenBank/DDBJ databases">
        <title>The High-quality genome of the commercially important snow crab, Chionoecetes opilio.</title>
        <authorList>
            <person name="Jeong J.-H."/>
            <person name="Ryu S."/>
        </authorList>
    </citation>
    <scope>NUCLEOTIDE SEQUENCE</scope>
    <source>
        <strain evidence="2">MADBK_172401_WGS</strain>
        <tissue evidence="2">Digestive gland</tissue>
    </source>
</reference>
<evidence type="ECO:0000313" key="3">
    <source>
        <dbReference type="Proteomes" id="UP000770661"/>
    </source>
</evidence>
<dbReference type="Proteomes" id="UP000770661">
    <property type="component" value="Unassembled WGS sequence"/>
</dbReference>
<dbReference type="Gene3D" id="3.60.10.10">
    <property type="entry name" value="Endonuclease/exonuclease/phosphatase"/>
    <property type="match status" value="1"/>
</dbReference>
<feature type="domain" description="Reverse transcriptase" evidence="1">
    <location>
        <begin position="375"/>
        <end position="515"/>
    </location>
</feature>
<dbReference type="Pfam" id="PF00078">
    <property type="entry name" value="RVT_1"/>
    <property type="match status" value="1"/>
</dbReference>
<comment type="caution">
    <text evidence="2">The sequence shown here is derived from an EMBL/GenBank/DDBJ whole genome shotgun (WGS) entry which is preliminary data.</text>
</comment>
<dbReference type="AlphaFoldDB" id="A0A8J5CP92"/>